<dbReference type="Gene3D" id="3.30.420.150">
    <property type="entry name" value="Exopolyphosphatase. Domain 2"/>
    <property type="match status" value="1"/>
</dbReference>
<evidence type="ECO:0000259" key="3">
    <source>
        <dbReference type="Pfam" id="PF23566"/>
    </source>
</evidence>
<dbReference type="InterPro" id="IPR057512">
    <property type="entry name" value="RTG2_C"/>
</dbReference>
<dbReference type="FunFam" id="3.30.420.40:FF:000191">
    <property type="entry name" value="Retrograde regulation protein 2"/>
    <property type="match status" value="1"/>
</dbReference>
<evidence type="ECO:0000313" key="4">
    <source>
        <dbReference type="EMBL" id="KAK4548732.1"/>
    </source>
</evidence>
<feature type="domain" description="Ppx/GppA phosphatase N-terminal" evidence="2">
    <location>
        <begin position="39"/>
        <end position="345"/>
    </location>
</feature>
<dbReference type="Gene3D" id="3.30.420.40">
    <property type="match status" value="1"/>
</dbReference>
<feature type="transmembrane region" description="Helical" evidence="1">
    <location>
        <begin position="478"/>
        <end position="499"/>
    </location>
</feature>
<feature type="domain" description="RTG2 C-terminal" evidence="3">
    <location>
        <begin position="352"/>
        <end position="569"/>
    </location>
</feature>
<keyword evidence="1" id="KW-0472">Membrane</keyword>
<dbReference type="Proteomes" id="UP001324427">
    <property type="component" value="Unassembled WGS sequence"/>
</dbReference>
<evidence type="ECO:0000259" key="2">
    <source>
        <dbReference type="Pfam" id="PF02541"/>
    </source>
</evidence>
<dbReference type="PANTHER" id="PTHR30005:SF0">
    <property type="entry name" value="RETROGRADE REGULATION PROTEIN 2"/>
    <property type="match status" value="1"/>
</dbReference>
<dbReference type="SUPFAM" id="SSF53067">
    <property type="entry name" value="Actin-like ATPase domain"/>
    <property type="match status" value="2"/>
</dbReference>
<evidence type="ECO:0000313" key="5">
    <source>
        <dbReference type="Proteomes" id="UP001324427"/>
    </source>
</evidence>
<dbReference type="PANTHER" id="PTHR30005">
    <property type="entry name" value="EXOPOLYPHOSPHATASE"/>
    <property type="match status" value="1"/>
</dbReference>
<dbReference type="InterPro" id="IPR043129">
    <property type="entry name" value="ATPase_NBD"/>
</dbReference>
<dbReference type="Pfam" id="PF02541">
    <property type="entry name" value="Ppx-GppA"/>
    <property type="match status" value="1"/>
</dbReference>
<keyword evidence="5" id="KW-1185">Reference proteome</keyword>
<gene>
    <name evidence="4" type="ORF">LTR36_008505</name>
</gene>
<accession>A0AAV9JUF0</accession>
<keyword evidence="1" id="KW-0812">Transmembrane</keyword>
<dbReference type="EMBL" id="JAVFHQ010000006">
    <property type="protein sequence ID" value="KAK4548732.1"/>
    <property type="molecule type" value="Genomic_DNA"/>
</dbReference>
<sequence length="576" mass="62790">MAVAMSQQEPDHLRAVVDMGSNGIRFSISTLQPPTARIMPTLYQHRIGISLYDAQYSAAGDRQPIDQQTIHAVVSSFQQFSLTCKDFGVLDKHITVLATEATRTAHNSEDFRKQIKERTGWDVIMLPKEEEGRVGAMGVASSLPELRGLVMDLGGGSMQLSWLIKHQDAQSVSMPKQGAASMPYGAAAMSRLLHEAEKSGTVAKFRTEVQAAVKQAYDELKVPKELQEAAQKSGGFTLYLSGGGFRGWGYVLMSNHRVKPYPIPVINGFKATRKEFLGTEDVKQAAAASLEDDEDSIFRVSERRAGQVPAVAFLINALAEALPQIKEVRFCQGGVREGHLFSTLPPDVCAQHPLVVATQPFDSPNASTAIADLLQAAFPPQPTDAANDDYRSVFTLATLDAFANLMYYHSSHSKDLQTSSALRTTTSGVLAGVHGVFHEDRTLLALLLCNRYGGDVPPSDESFKHNLEQLIDSPWTLWWIRYVGAVAALLASVFPAGVADRSKGRIQLKAGWTKDKKQRSLLSLHVKFGPGVNAQAFSKELSSIEKVGKKKGWIGGRDGFGHKVAVEWNNNNSVGS</sequence>
<dbReference type="InterPro" id="IPR050273">
    <property type="entry name" value="GppA/Ppx_hydrolase"/>
</dbReference>
<evidence type="ECO:0000256" key="1">
    <source>
        <dbReference type="SAM" id="Phobius"/>
    </source>
</evidence>
<keyword evidence="1" id="KW-1133">Transmembrane helix</keyword>
<dbReference type="InterPro" id="IPR003695">
    <property type="entry name" value="Ppx_GppA_N"/>
</dbReference>
<evidence type="ECO:0008006" key="6">
    <source>
        <dbReference type="Google" id="ProtNLM"/>
    </source>
</evidence>
<protein>
    <recommendedName>
        <fullName evidence="6">Ppx/GppA phosphatase domain-containing protein</fullName>
    </recommendedName>
</protein>
<dbReference type="GO" id="GO:0006357">
    <property type="term" value="P:regulation of transcription by RNA polymerase II"/>
    <property type="evidence" value="ECO:0007669"/>
    <property type="project" value="TreeGrafter"/>
</dbReference>
<comment type="caution">
    <text evidence="4">The sequence shown here is derived from an EMBL/GenBank/DDBJ whole genome shotgun (WGS) entry which is preliminary data.</text>
</comment>
<proteinExistence type="predicted"/>
<organism evidence="4 5">
    <name type="scientific">Oleoguttula mirabilis</name>
    <dbReference type="NCBI Taxonomy" id="1507867"/>
    <lineage>
        <taxon>Eukaryota</taxon>
        <taxon>Fungi</taxon>
        <taxon>Dikarya</taxon>
        <taxon>Ascomycota</taxon>
        <taxon>Pezizomycotina</taxon>
        <taxon>Dothideomycetes</taxon>
        <taxon>Dothideomycetidae</taxon>
        <taxon>Mycosphaerellales</taxon>
        <taxon>Teratosphaeriaceae</taxon>
        <taxon>Oleoguttula</taxon>
    </lineage>
</organism>
<dbReference type="AlphaFoldDB" id="A0AAV9JUF0"/>
<dbReference type="Pfam" id="PF23566">
    <property type="entry name" value="RTG2_C"/>
    <property type="match status" value="1"/>
</dbReference>
<name>A0AAV9JUF0_9PEZI</name>
<reference evidence="4 5" key="1">
    <citation type="submission" date="2021-11" db="EMBL/GenBank/DDBJ databases">
        <title>Black yeast isolated from Biological Soil Crust.</title>
        <authorList>
            <person name="Kurbessoian T."/>
        </authorList>
    </citation>
    <scope>NUCLEOTIDE SEQUENCE [LARGE SCALE GENOMIC DNA]</scope>
    <source>
        <strain evidence="4 5">CCFEE 5522</strain>
    </source>
</reference>